<dbReference type="RefSeq" id="WP_381512650.1">
    <property type="nucleotide sequence ID" value="NZ_JBHUEL010000004.1"/>
</dbReference>
<dbReference type="InterPro" id="IPR002938">
    <property type="entry name" value="FAD-bd"/>
</dbReference>
<evidence type="ECO:0000313" key="5">
    <source>
        <dbReference type="Proteomes" id="UP001597215"/>
    </source>
</evidence>
<keyword evidence="2" id="KW-0503">Monooxygenase</keyword>
<gene>
    <name evidence="4" type="ORF">ACFSAG_06510</name>
</gene>
<evidence type="ECO:0000259" key="3">
    <source>
        <dbReference type="Pfam" id="PF01494"/>
    </source>
</evidence>
<dbReference type="PANTHER" id="PTHR13789:SF268">
    <property type="entry name" value="5-METHYLPHENAZINE-1-CARBOXYLATE 1-MONOOXYGENASE"/>
    <property type="match status" value="1"/>
</dbReference>
<name>A0ABW4MCS4_9SPHN</name>
<dbReference type="Gene3D" id="3.30.9.30">
    <property type="match status" value="1"/>
</dbReference>
<organism evidence="4 5">
    <name type="scientific">Sphingorhabdus buctiana</name>
    <dbReference type="NCBI Taxonomy" id="1508805"/>
    <lineage>
        <taxon>Bacteria</taxon>
        <taxon>Pseudomonadati</taxon>
        <taxon>Pseudomonadota</taxon>
        <taxon>Alphaproteobacteria</taxon>
        <taxon>Sphingomonadales</taxon>
        <taxon>Sphingomonadaceae</taxon>
        <taxon>Sphingorhabdus</taxon>
    </lineage>
</organism>
<reference evidence="5" key="1">
    <citation type="journal article" date="2019" name="Int. J. Syst. Evol. Microbiol.">
        <title>The Global Catalogue of Microorganisms (GCM) 10K type strain sequencing project: providing services to taxonomists for standard genome sequencing and annotation.</title>
        <authorList>
            <consortium name="The Broad Institute Genomics Platform"/>
            <consortium name="The Broad Institute Genome Sequencing Center for Infectious Disease"/>
            <person name="Wu L."/>
            <person name="Ma J."/>
        </authorList>
    </citation>
    <scope>NUCLEOTIDE SEQUENCE [LARGE SCALE GENOMIC DNA]</scope>
    <source>
        <strain evidence="5">CGMCC 1.12449</strain>
    </source>
</reference>
<evidence type="ECO:0000256" key="1">
    <source>
        <dbReference type="ARBA" id="ARBA00023002"/>
    </source>
</evidence>
<dbReference type="InterPro" id="IPR036188">
    <property type="entry name" value="FAD/NAD-bd_sf"/>
</dbReference>
<sequence length="422" mass="46004">MQRDIDIAIIGGGIAGLTAALSLHAAGFHPMVYESVAVPAPLGVGMNLLPHAVRELAELGLLDELRAIGFEIHDLNYLTAGGELVWHEPRGSKAGYNWPQIAIHRGDLQMFLLAKVRERLGPQSVRLGHELRSLEVDGPRPRAHLHDRESDSDLTITPDLLLGADGIHSQVRRAFYPDEGSPLWNGITLWRSTAPIDAPMGGRAMIWAGTAAQKFVAYPIGPDPVTGAPRLNWICDLKVAEVDSPPPRDWNKLGDRADFLPRFANWRWNGVDVPAIVEAAGPIYEFPMIDRDPLPQWTFGQATLLGDAAHPMYPIGSNGATQSIIDARVLSWHLARASSIPAALAAYESDRREATARIVLMNRQKGPDQVLDLAAERLKAGGALASVLPHAERQEIADLYKKIAGFDPATLNARPSFSVRPD</sequence>
<feature type="domain" description="FAD-binding" evidence="3">
    <location>
        <begin position="5"/>
        <end position="359"/>
    </location>
</feature>
<dbReference type="Proteomes" id="UP001597215">
    <property type="component" value="Unassembled WGS sequence"/>
</dbReference>
<dbReference type="PRINTS" id="PR00420">
    <property type="entry name" value="RNGMNOXGNASE"/>
</dbReference>
<comment type="caution">
    <text evidence="4">The sequence shown here is derived from an EMBL/GenBank/DDBJ whole genome shotgun (WGS) entry which is preliminary data.</text>
</comment>
<proteinExistence type="predicted"/>
<dbReference type="SUPFAM" id="SSF54373">
    <property type="entry name" value="FAD-linked reductases, C-terminal domain"/>
    <property type="match status" value="1"/>
</dbReference>
<evidence type="ECO:0000256" key="2">
    <source>
        <dbReference type="ARBA" id="ARBA00023033"/>
    </source>
</evidence>
<dbReference type="NCBIfam" id="NF005720">
    <property type="entry name" value="PRK07538.1"/>
    <property type="match status" value="1"/>
</dbReference>
<dbReference type="SUPFAM" id="SSF51905">
    <property type="entry name" value="FAD/NAD(P)-binding domain"/>
    <property type="match status" value="1"/>
</dbReference>
<dbReference type="InterPro" id="IPR050493">
    <property type="entry name" value="FAD-dep_Monooxygenase_BioMet"/>
</dbReference>
<protein>
    <submittedName>
        <fullName evidence="4">Flavin-dependent oxidoreductase</fullName>
    </submittedName>
</protein>
<dbReference type="PANTHER" id="PTHR13789">
    <property type="entry name" value="MONOOXYGENASE"/>
    <property type="match status" value="1"/>
</dbReference>
<keyword evidence="1" id="KW-0560">Oxidoreductase</keyword>
<dbReference type="EMBL" id="JBHUEL010000004">
    <property type="protein sequence ID" value="MFD1766491.1"/>
    <property type="molecule type" value="Genomic_DNA"/>
</dbReference>
<dbReference type="Pfam" id="PF01494">
    <property type="entry name" value="FAD_binding_3"/>
    <property type="match status" value="1"/>
</dbReference>
<evidence type="ECO:0000313" key="4">
    <source>
        <dbReference type="EMBL" id="MFD1766491.1"/>
    </source>
</evidence>
<keyword evidence="5" id="KW-1185">Reference proteome</keyword>
<dbReference type="Gene3D" id="3.50.50.60">
    <property type="entry name" value="FAD/NAD(P)-binding domain"/>
    <property type="match status" value="1"/>
</dbReference>
<accession>A0ABW4MCS4</accession>